<feature type="compositionally biased region" description="Low complexity" evidence="1">
    <location>
        <begin position="189"/>
        <end position="209"/>
    </location>
</feature>
<accession>A0ABN9RH76</accession>
<comment type="caution">
    <text evidence="2">The sequence shown here is derived from an EMBL/GenBank/DDBJ whole genome shotgun (WGS) entry which is preliminary data.</text>
</comment>
<proteinExistence type="predicted"/>
<reference evidence="2" key="1">
    <citation type="submission" date="2023-10" db="EMBL/GenBank/DDBJ databases">
        <authorList>
            <person name="Chen Y."/>
            <person name="Shah S."/>
            <person name="Dougan E. K."/>
            <person name="Thang M."/>
            <person name="Chan C."/>
        </authorList>
    </citation>
    <scope>NUCLEOTIDE SEQUENCE [LARGE SCALE GENOMIC DNA]</scope>
</reference>
<feature type="non-terminal residue" evidence="2">
    <location>
        <position position="307"/>
    </location>
</feature>
<organism evidence="2 3">
    <name type="scientific">Prorocentrum cordatum</name>
    <dbReference type="NCBI Taxonomy" id="2364126"/>
    <lineage>
        <taxon>Eukaryota</taxon>
        <taxon>Sar</taxon>
        <taxon>Alveolata</taxon>
        <taxon>Dinophyceae</taxon>
        <taxon>Prorocentrales</taxon>
        <taxon>Prorocentraceae</taxon>
        <taxon>Prorocentrum</taxon>
    </lineage>
</organism>
<dbReference type="Proteomes" id="UP001189429">
    <property type="component" value="Unassembled WGS sequence"/>
</dbReference>
<feature type="non-terminal residue" evidence="2">
    <location>
        <position position="1"/>
    </location>
</feature>
<protein>
    <submittedName>
        <fullName evidence="2">Uncharacterized protein</fullName>
    </submittedName>
</protein>
<feature type="compositionally biased region" description="Basic and acidic residues" evidence="1">
    <location>
        <begin position="81"/>
        <end position="91"/>
    </location>
</feature>
<feature type="compositionally biased region" description="Low complexity" evidence="1">
    <location>
        <begin position="1"/>
        <end position="13"/>
    </location>
</feature>
<evidence type="ECO:0000313" key="3">
    <source>
        <dbReference type="Proteomes" id="UP001189429"/>
    </source>
</evidence>
<gene>
    <name evidence="2" type="ORF">PCOR1329_LOCUS20118</name>
</gene>
<evidence type="ECO:0000313" key="2">
    <source>
        <dbReference type="EMBL" id="CAK0817526.1"/>
    </source>
</evidence>
<feature type="region of interest" description="Disordered" evidence="1">
    <location>
        <begin position="1"/>
        <end position="273"/>
    </location>
</feature>
<keyword evidence="3" id="KW-1185">Reference proteome</keyword>
<feature type="compositionally biased region" description="Polar residues" evidence="1">
    <location>
        <begin position="230"/>
        <end position="243"/>
    </location>
</feature>
<evidence type="ECO:0000256" key="1">
    <source>
        <dbReference type="SAM" id="MobiDB-lite"/>
    </source>
</evidence>
<dbReference type="EMBL" id="CAUYUJ010006489">
    <property type="protein sequence ID" value="CAK0817526.1"/>
    <property type="molecule type" value="Genomic_DNA"/>
</dbReference>
<sequence length="307" mass="31947">PGGACPSAPARRTATSRRRTAAEHSVGGHRHPLRARPARRRPAHEDAPRLGTGDGASAGSRCPAPRGSHQSPGGGGLQARADARKARRDPGDAGDGQVLRQRGGPTSQGSQGRDPGRARGQPTENHRVPRPASPRAPQQRDARSGGEALQAADDARWGQGEVISRGVEHGLGTDGRERPCPIGRDPQARDPAAVPQRQAAAAPPGRPGRLITGTVAWDEDGGRITGATPIATNSSQIGTSSSLIGPHSCQRISPLSSLMPRGISRQPTSMYPTTERIQRLSPRADYVPPEATVSHSAPAAAGRQPCP</sequence>
<name>A0ABN9RH76_9DINO</name>
<feature type="compositionally biased region" description="Basic residues" evidence="1">
    <location>
        <begin position="27"/>
        <end position="42"/>
    </location>
</feature>
<feature type="region of interest" description="Disordered" evidence="1">
    <location>
        <begin position="288"/>
        <end position="307"/>
    </location>
</feature>